<dbReference type="Pfam" id="PF13472">
    <property type="entry name" value="Lipase_GDSL_2"/>
    <property type="match status" value="1"/>
</dbReference>
<dbReference type="CDD" id="cd00229">
    <property type="entry name" value="SGNH_hydrolase"/>
    <property type="match status" value="1"/>
</dbReference>
<feature type="domain" description="SGNH hydrolase-type esterase" evidence="1">
    <location>
        <begin position="95"/>
        <end position="218"/>
    </location>
</feature>
<evidence type="ECO:0000259" key="1">
    <source>
        <dbReference type="Pfam" id="PF13472"/>
    </source>
</evidence>
<organism evidence="2 3">
    <name type="scientific">Pseudochelatococcus contaminans</name>
    <dbReference type="NCBI Taxonomy" id="1538103"/>
    <lineage>
        <taxon>Bacteria</taxon>
        <taxon>Pseudomonadati</taxon>
        <taxon>Pseudomonadota</taxon>
        <taxon>Alphaproteobacteria</taxon>
        <taxon>Hyphomicrobiales</taxon>
        <taxon>Chelatococcaceae</taxon>
        <taxon>Pseudochelatococcus</taxon>
    </lineage>
</organism>
<dbReference type="SUPFAM" id="SSF52266">
    <property type="entry name" value="SGNH hydrolase"/>
    <property type="match status" value="1"/>
</dbReference>
<dbReference type="InterPro" id="IPR013830">
    <property type="entry name" value="SGNH_hydro"/>
</dbReference>
<comment type="caution">
    <text evidence="2">The sequence shown here is derived from an EMBL/GenBank/DDBJ whole genome shotgun (WGS) entry which is preliminary data.</text>
</comment>
<evidence type="ECO:0000313" key="3">
    <source>
        <dbReference type="Proteomes" id="UP000537592"/>
    </source>
</evidence>
<evidence type="ECO:0000313" key="2">
    <source>
        <dbReference type="EMBL" id="MBB3810542.1"/>
    </source>
</evidence>
<dbReference type="RefSeq" id="WP_183753586.1">
    <property type="nucleotide sequence ID" value="NZ_JACICC010000006.1"/>
</dbReference>
<reference evidence="2 3" key="1">
    <citation type="submission" date="2020-08" db="EMBL/GenBank/DDBJ databases">
        <title>Genomic Encyclopedia of Type Strains, Phase IV (KMG-IV): sequencing the most valuable type-strain genomes for metagenomic binning, comparative biology and taxonomic classification.</title>
        <authorList>
            <person name="Goeker M."/>
        </authorList>
    </citation>
    <scope>NUCLEOTIDE SEQUENCE [LARGE SCALE GENOMIC DNA]</scope>
    <source>
        <strain evidence="2 3">DSM 28760</strain>
    </source>
</reference>
<gene>
    <name evidence="2" type="ORF">FHS81_002643</name>
</gene>
<dbReference type="AlphaFoldDB" id="A0A7W5Z6E7"/>
<dbReference type="Proteomes" id="UP000537592">
    <property type="component" value="Unassembled WGS sequence"/>
</dbReference>
<accession>A0A7W5Z6E7</accession>
<dbReference type="GO" id="GO:0016788">
    <property type="term" value="F:hydrolase activity, acting on ester bonds"/>
    <property type="evidence" value="ECO:0007669"/>
    <property type="project" value="InterPro"/>
</dbReference>
<name>A0A7W5Z6E7_9HYPH</name>
<dbReference type="InterPro" id="IPR036514">
    <property type="entry name" value="SGNH_hydro_sf"/>
</dbReference>
<dbReference type="Gene3D" id="3.40.50.1110">
    <property type="entry name" value="SGNH hydrolase"/>
    <property type="match status" value="1"/>
</dbReference>
<sequence>MHAYPFGRMRCRWSMIAPRGLPPYSRTTKTLMGLGVIAVAGVALAWTLIMPEAPKPRDGYALVRLRTVEAQAEQIEGDYILLAGDSHVERLYLPQLCGLPTLNAGLSGATLAEVVPFLTAAKIRPPKLVLISVGTNDAHLKRAPNSDRSLNRFRRNFDELLSIPQWEATPIVISQVPPLRETDNPEFSATAIAAFNAIENDACDAGKCRRIELFPQDWHPTSPIVTANVAEAPGPLTSQESFHAPDGIHINRLTDRILAKSDEICGALAN</sequence>
<proteinExistence type="predicted"/>
<keyword evidence="3" id="KW-1185">Reference proteome</keyword>
<dbReference type="EMBL" id="JACICC010000006">
    <property type="protein sequence ID" value="MBB3810542.1"/>
    <property type="molecule type" value="Genomic_DNA"/>
</dbReference>
<protein>
    <submittedName>
        <fullName evidence="2">Lysophospholipase L1-like esterase</fullName>
    </submittedName>
</protein>